<reference evidence="1" key="1">
    <citation type="journal article" date="2019" name="Sci. Rep.">
        <title>Draft genome of Tanacetum cinerariifolium, the natural source of mosquito coil.</title>
        <authorList>
            <person name="Yamashiro T."/>
            <person name="Shiraishi A."/>
            <person name="Satake H."/>
            <person name="Nakayama K."/>
        </authorList>
    </citation>
    <scope>NUCLEOTIDE SEQUENCE</scope>
</reference>
<evidence type="ECO:0000313" key="1">
    <source>
        <dbReference type="EMBL" id="GEY68096.1"/>
    </source>
</evidence>
<organism evidence="1">
    <name type="scientific">Tanacetum cinerariifolium</name>
    <name type="common">Dalmatian daisy</name>
    <name type="synonym">Chrysanthemum cinerariifolium</name>
    <dbReference type="NCBI Taxonomy" id="118510"/>
    <lineage>
        <taxon>Eukaryota</taxon>
        <taxon>Viridiplantae</taxon>
        <taxon>Streptophyta</taxon>
        <taxon>Embryophyta</taxon>
        <taxon>Tracheophyta</taxon>
        <taxon>Spermatophyta</taxon>
        <taxon>Magnoliopsida</taxon>
        <taxon>eudicotyledons</taxon>
        <taxon>Gunneridae</taxon>
        <taxon>Pentapetalae</taxon>
        <taxon>asterids</taxon>
        <taxon>campanulids</taxon>
        <taxon>Asterales</taxon>
        <taxon>Asteraceae</taxon>
        <taxon>Asteroideae</taxon>
        <taxon>Anthemideae</taxon>
        <taxon>Anthemidinae</taxon>
        <taxon>Tanacetum</taxon>
    </lineage>
</organism>
<accession>A0A699HQL5</accession>
<gene>
    <name evidence="1" type="ORF">Tci_440070</name>
</gene>
<dbReference type="AlphaFoldDB" id="A0A699HQL5"/>
<comment type="caution">
    <text evidence="1">The sequence shown here is derived from an EMBL/GenBank/DDBJ whole genome shotgun (WGS) entry which is preliminary data.</text>
</comment>
<name>A0A699HQL5_TANCI</name>
<sequence length="250" mass="29546">MAWLPKYEELERAVGGRNWLDMMIVYFDEYAYEQQEFTRRLNGLIGEMNEACADRITFVQELWSVPGEPVPVKIAVFLEEMMNKEGSRECQLADLVNEALPICDEFRRSVNSANWEPQFIYYCERSKLDDIRLARQINTLCDTLTNVIDGRWAFIGELETLAYKEVAEDTEKMENYNQLSCQLRNGVRMRDRYIRELQTSDMFDEVVESIKILKRLQLDDMEKASRLLLMAREIQSKVFEKNTFIARLRD</sequence>
<proteinExistence type="predicted"/>
<protein>
    <submittedName>
        <fullName evidence="1">Uncharacterized protein</fullName>
    </submittedName>
</protein>
<dbReference type="EMBL" id="BKCJ010199687">
    <property type="protein sequence ID" value="GEY68096.1"/>
    <property type="molecule type" value="Genomic_DNA"/>
</dbReference>